<accession>A0AAU9MDW0</accession>
<evidence type="ECO:0000259" key="2">
    <source>
        <dbReference type="PROSITE" id="PS50181"/>
    </source>
</evidence>
<feature type="region of interest" description="Disordered" evidence="1">
    <location>
        <begin position="1"/>
        <end position="22"/>
    </location>
</feature>
<dbReference type="InterPro" id="IPR036047">
    <property type="entry name" value="F-box-like_dom_sf"/>
</dbReference>
<comment type="caution">
    <text evidence="3">The sequence shown here is derived from an EMBL/GenBank/DDBJ whole genome shotgun (WGS) entry which is preliminary data.</text>
</comment>
<feature type="compositionally biased region" description="Gly residues" evidence="1">
    <location>
        <begin position="1"/>
        <end position="10"/>
    </location>
</feature>
<evidence type="ECO:0000256" key="1">
    <source>
        <dbReference type="SAM" id="MobiDB-lite"/>
    </source>
</evidence>
<reference evidence="3 4" key="1">
    <citation type="submission" date="2022-01" db="EMBL/GenBank/DDBJ databases">
        <authorList>
            <person name="Xiong W."/>
            <person name="Schranz E."/>
        </authorList>
    </citation>
    <scope>NUCLEOTIDE SEQUENCE [LARGE SCALE GENOMIC DNA]</scope>
</reference>
<keyword evidence="4" id="KW-1185">Reference proteome</keyword>
<sequence length="222" mass="24741">MATTGDGSGAGEKSRKRPFRRDINEELHYVSPEAGHKKLTEVSDEGGNSTSIFAATGILELEQMLKEKTFSRSELHRLRALLHSRICDDDVVVERDEASTTDTTGQAPRQDSKLIINNKATSLPKTSMAATIENLPFELLSIIFIRLLAKQLAQMRCVSKSWNALLSESSFVKSHLHHSINNKDQILLVFYHKASSSDPNQFTAHPSRSPHLQLIKLPDVNP</sequence>
<gene>
    <name evidence="3" type="ORF">LVIROSA_LOCUS11574</name>
</gene>
<dbReference type="AlphaFoldDB" id="A0AAU9MDW0"/>
<name>A0AAU9MDW0_9ASTR</name>
<dbReference type="PROSITE" id="PS50181">
    <property type="entry name" value="FBOX"/>
    <property type="match status" value="1"/>
</dbReference>
<dbReference type="PANTHER" id="PTHR31672">
    <property type="entry name" value="BNACNNG10540D PROTEIN"/>
    <property type="match status" value="1"/>
</dbReference>
<dbReference type="InterPro" id="IPR050796">
    <property type="entry name" value="SCF_F-box_component"/>
</dbReference>
<dbReference type="Gene3D" id="1.20.1280.50">
    <property type="match status" value="1"/>
</dbReference>
<dbReference type="EMBL" id="CAKMRJ010001551">
    <property type="protein sequence ID" value="CAH1424364.1"/>
    <property type="molecule type" value="Genomic_DNA"/>
</dbReference>
<feature type="domain" description="F-box" evidence="2">
    <location>
        <begin position="129"/>
        <end position="175"/>
    </location>
</feature>
<dbReference type="SMART" id="SM00256">
    <property type="entry name" value="FBOX"/>
    <property type="match status" value="1"/>
</dbReference>
<dbReference type="InterPro" id="IPR001810">
    <property type="entry name" value="F-box_dom"/>
</dbReference>
<dbReference type="SUPFAM" id="SSF81383">
    <property type="entry name" value="F-box domain"/>
    <property type="match status" value="1"/>
</dbReference>
<organism evidence="3 4">
    <name type="scientific">Lactuca virosa</name>
    <dbReference type="NCBI Taxonomy" id="75947"/>
    <lineage>
        <taxon>Eukaryota</taxon>
        <taxon>Viridiplantae</taxon>
        <taxon>Streptophyta</taxon>
        <taxon>Embryophyta</taxon>
        <taxon>Tracheophyta</taxon>
        <taxon>Spermatophyta</taxon>
        <taxon>Magnoliopsida</taxon>
        <taxon>eudicotyledons</taxon>
        <taxon>Gunneridae</taxon>
        <taxon>Pentapetalae</taxon>
        <taxon>asterids</taxon>
        <taxon>campanulids</taxon>
        <taxon>Asterales</taxon>
        <taxon>Asteraceae</taxon>
        <taxon>Cichorioideae</taxon>
        <taxon>Cichorieae</taxon>
        <taxon>Lactucinae</taxon>
        <taxon>Lactuca</taxon>
    </lineage>
</organism>
<protein>
    <recommendedName>
        <fullName evidence="2">F-box domain-containing protein</fullName>
    </recommendedName>
</protein>
<dbReference type="PANTHER" id="PTHR31672:SF13">
    <property type="entry name" value="F-BOX PROTEIN CPR30-LIKE"/>
    <property type="match status" value="1"/>
</dbReference>
<dbReference type="Proteomes" id="UP001157418">
    <property type="component" value="Unassembled WGS sequence"/>
</dbReference>
<proteinExistence type="predicted"/>
<dbReference type="Pfam" id="PF00646">
    <property type="entry name" value="F-box"/>
    <property type="match status" value="1"/>
</dbReference>
<evidence type="ECO:0000313" key="3">
    <source>
        <dbReference type="EMBL" id="CAH1424364.1"/>
    </source>
</evidence>
<evidence type="ECO:0000313" key="4">
    <source>
        <dbReference type="Proteomes" id="UP001157418"/>
    </source>
</evidence>